<dbReference type="PANTHER" id="PTHR32274:SF1">
    <property type="entry name" value="NEDD4-BINDING PROTEIN 3"/>
    <property type="match status" value="1"/>
</dbReference>
<evidence type="ECO:0000256" key="5">
    <source>
        <dbReference type="ARBA" id="ARBA00022473"/>
    </source>
</evidence>
<feature type="coiled-coil region" evidence="10">
    <location>
        <begin position="513"/>
        <end position="575"/>
    </location>
</feature>
<comment type="similarity">
    <text evidence="4">Belongs to the N4BP3 family.</text>
</comment>
<evidence type="ECO:0000256" key="11">
    <source>
        <dbReference type="SAM" id="MobiDB-lite"/>
    </source>
</evidence>
<feature type="coiled-coil region" evidence="10">
    <location>
        <begin position="301"/>
        <end position="335"/>
    </location>
</feature>
<evidence type="ECO:0000256" key="4">
    <source>
        <dbReference type="ARBA" id="ARBA00010640"/>
    </source>
</evidence>
<evidence type="ECO:0000256" key="1">
    <source>
        <dbReference type="ARBA" id="ARBA00004279"/>
    </source>
</evidence>
<sequence>MAASVQTLPRPGKKFQSPSFSPRRNMGSVGSLVEKPDVSPTKVNQAVPQVRPKPSNSLVKKGFTQRELLNYLNITRKEPKANQSGGSKNDIMASIGGHKKENLYAKVFNKDGTEIDLSKNSLPSSGKYEKARFRSSAFKPVTPKNFSSMQNLYPSSKSEDVDHGISNGLHRAYAHLSKTLSSSSSSSSPSRHGGSSAGNDKVHSSARGASQEDDNLSDSGHNSMSSLPPYRPPFRPNLAQISASMGHINTIGSLDRNSLGAKAVGSGGGTMGEMACRSMATLSRLVPYGGEAPPPYDWTLSMSVEEVVRDLEERLVEKEHELKQMRRNLDESEGAIAQVFEGKQRLWEKEVEELKRLYAAKLRQVSQHAQRSQRGFQLQLFKAQQEKTQLQEELEALKRSQEGEAKGKPRSPTLEETQWEVCQKSGEISLLKQQFRDSQAEVTQKLSEIFQLKTQLRETRLELRDRDSQVDALKLILHSSQCHRRPSRGTSDHGKGDESTTGVCAGPTEERLRAELLLERRQSEAQAAAFEEERRTWQKEKDKVIRYQKELQASYLEMYHRNAELEKEVNQLRAIREQGGRSRDGTLEREDQELKSDAEKQEDSPSPGLPWIDRIESSEI</sequence>
<dbReference type="PANTHER" id="PTHR32274">
    <property type="entry name" value="NEDD4-BINDING PROTEIN 3"/>
    <property type="match status" value="1"/>
</dbReference>
<evidence type="ECO:0000256" key="9">
    <source>
        <dbReference type="ARBA" id="ARBA00023329"/>
    </source>
</evidence>
<keyword evidence="6" id="KW-0524">Neurogenesis</keyword>
<evidence type="ECO:0000256" key="2">
    <source>
        <dbReference type="ARBA" id="ARBA00004489"/>
    </source>
</evidence>
<feature type="region of interest" description="Disordered" evidence="11">
    <location>
        <begin position="140"/>
        <end position="164"/>
    </location>
</feature>
<feature type="compositionally biased region" description="Low complexity" evidence="11">
    <location>
        <begin position="180"/>
        <end position="198"/>
    </location>
</feature>
<evidence type="ECO:0000256" key="6">
    <source>
        <dbReference type="ARBA" id="ARBA00022902"/>
    </source>
</evidence>
<dbReference type="GO" id="GO:0030425">
    <property type="term" value="C:dendrite"/>
    <property type="evidence" value="ECO:0007669"/>
    <property type="project" value="UniProtKB-SubCell"/>
</dbReference>
<keyword evidence="13" id="KW-1185">Reference proteome</keyword>
<keyword evidence="5" id="KW-0217">Developmental protein</keyword>
<accession>A0A3Q3D720</accession>
<feature type="compositionally biased region" description="Polar residues" evidence="11">
    <location>
        <begin position="217"/>
        <end position="226"/>
    </location>
</feature>
<feature type="region of interest" description="Disordered" evidence="11">
    <location>
        <begin position="180"/>
        <end position="237"/>
    </location>
</feature>
<proteinExistence type="inferred from homology"/>
<dbReference type="GeneTree" id="ENSGT00940000158603"/>
<feature type="compositionally biased region" description="Basic and acidic residues" evidence="11">
    <location>
        <begin position="398"/>
        <end position="407"/>
    </location>
</feature>
<dbReference type="GO" id="GO:0030424">
    <property type="term" value="C:axon"/>
    <property type="evidence" value="ECO:0007669"/>
    <property type="project" value="UniProtKB-SubCell"/>
</dbReference>
<organism evidence="12 13">
    <name type="scientific">Hippocampus comes</name>
    <name type="common">Tiger tail seahorse</name>
    <dbReference type="NCBI Taxonomy" id="109280"/>
    <lineage>
        <taxon>Eukaryota</taxon>
        <taxon>Metazoa</taxon>
        <taxon>Chordata</taxon>
        <taxon>Craniata</taxon>
        <taxon>Vertebrata</taxon>
        <taxon>Euteleostomi</taxon>
        <taxon>Actinopterygii</taxon>
        <taxon>Neopterygii</taxon>
        <taxon>Teleostei</taxon>
        <taxon>Neoteleostei</taxon>
        <taxon>Acanthomorphata</taxon>
        <taxon>Syngnathiaria</taxon>
        <taxon>Syngnathiformes</taxon>
        <taxon>Syngnathoidei</taxon>
        <taxon>Syngnathidae</taxon>
        <taxon>Hippocampus</taxon>
    </lineage>
</organism>
<dbReference type="GO" id="GO:0031410">
    <property type="term" value="C:cytoplasmic vesicle"/>
    <property type="evidence" value="ECO:0007669"/>
    <property type="project" value="UniProtKB-SubCell"/>
</dbReference>
<comment type="subcellular location">
    <subcellularLocation>
        <location evidence="2">Cell projection</location>
        <location evidence="2">Axon</location>
    </subcellularLocation>
    <subcellularLocation>
        <location evidence="1">Cell projection</location>
        <location evidence="1">Dendrite</location>
    </subcellularLocation>
    <subcellularLocation>
        <location evidence="3">Cytoplasmic vesicle</location>
    </subcellularLocation>
</comment>
<evidence type="ECO:0000313" key="12">
    <source>
        <dbReference type="Ensembl" id="ENSHCOP00000004549.1"/>
    </source>
</evidence>
<dbReference type="GO" id="GO:0007399">
    <property type="term" value="P:nervous system development"/>
    <property type="evidence" value="ECO:0007669"/>
    <property type="project" value="UniProtKB-KW"/>
</dbReference>
<keyword evidence="7 10" id="KW-0175">Coiled coil</keyword>
<feature type="region of interest" description="Disordered" evidence="11">
    <location>
        <begin position="575"/>
        <end position="620"/>
    </location>
</feature>
<dbReference type="STRING" id="109280.ENSHCOP00000004549"/>
<feature type="compositionally biased region" description="Polar residues" evidence="11">
    <location>
        <begin position="144"/>
        <end position="156"/>
    </location>
</feature>
<feature type="region of interest" description="Disordered" evidence="11">
    <location>
        <begin position="482"/>
        <end position="506"/>
    </location>
</feature>
<protein>
    <submittedName>
        <fullName evidence="12">NEDD4-binding protein 3 homolog</fullName>
    </submittedName>
</protein>
<dbReference type="OMA" id="EDPFTQA"/>
<dbReference type="Proteomes" id="UP000264820">
    <property type="component" value="Unplaced"/>
</dbReference>
<dbReference type="AlphaFoldDB" id="A0A3Q3D720"/>
<keyword evidence="9" id="KW-0968">Cytoplasmic vesicle</keyword>
<dbReference type="CTD" id="23138"/>
<feature type="region of interest" description="Disordered" evidence="11">
    <location>
        <begin position="1"/>
        <end position="62"/>
    </location>
</feature>
<dbReference type="OrthoDB" id="10030037at2759"/>
<dbReference type="Pfam" id="PF06818">
    <property type="entry name" value="Fez1"/>
    <property type="match status" value="2"/>
</dbReference>
<evidence type="ECO:0000256" key="8">
    <source>
        <dbReference type="ARBA" id="ARBA00023273"/>
    </source>
</evidence>
<evidence type="ECO:0000313" key="13">
    <source>
        <dbReference type="Proteomes" id="UP000264820"/>
    </source>
</evidence>
<dbReference type="InterPro" id="IPR033571">
    <property type="entry name" value="N4BP3"/>
</dbReference>
<reference evidence="12" key="1">
    <citation type="submission" date="2025-05" db="UniProtKB">
        <authorList>
            <consortium name="Ensembl"/>
        </authorList>
    </citation>
    <scope>IDENTIFICATION</scope>
</reference>
<name>A0A3Q3D720_HIPCM</name>
<dbReference type="Ensembl" id="ENSHCOT00000006864.1">
    <property type="protein sequence ID" value="ENSHCOP00000004544.1"/>
    <property type="gene ID" value="ENSHCOG00000006011.1"/>
</dbReference>
<dbReference type="GeneID" id="109515744"/>
<evidence type="ECO:0000256" key="3">
    <source>
        <dbReference type="ARBA" id="ARBA00004541"/>
    </source>
</evidence>
<evidence type="ECO:0000256" key="10">
    <source>
        <dbReference type="SAM" id="Coils"/>
    </source>
</evidence>
<feature type="region of interest" description="Disordered" evidence="11">
    <location>
        <begin position="398"/>
        <end position="418"/>
    </location>
</feature>
<evidence type="ECO:0000256" key="7">
    <source>
        <dbReference type="ARBA" id="ARBA00023054"/>
    </source>
</evidence>
<dbReference type="RefSeq" id="XP_019725286.1">
    <property type="nucleotide sequence ID" value="XM_019869727.1"/>
</dbReference>
<keyword evidence="8" id="KW-0966">Cell projection</keyword>
<feature type="compositionally biased region" description="Basic and acidic residues" evidence="11">
    <location>
        <begin position="575"/>
        <end position="603"/>
    </location>
</feature>
<dbReference type="Ensembl" id="ENSHCOT00000006856.1">
    <property type="protein sequence ID" value="ENSHCOP00000004549.1"/>
    <property type="gene ID" value="ENSHCOG00000006011.1"/>
</dbReference>